<dbReference type="GO" id="GO:0000976">
    <property type="term" value="F:transcription cis-regulatory region binding"/>
    <property type="evidence" value="ECO:0007669"/>
    <property type="project" value="TreeGrafter"/>
</dbReference>
<evidence type="ECO:0000256" key="2">
    <source>
        <dbReference type="ARBA" id="ARBA00023015"/>
    </source>
</evidence>
<evidence type="ECO:0000313" key="8">
    <source>
        <dbReference type="Proteomes" id="UP000501676"/>
    </source>
</evidence>
<dbReference type="PROSITE" id="PS00356">
    <property type="entry name" value="HTH_LACI_1"/>
    <property type="match status" value="1"/>
</dbReference>
<dbReference type="EMBL" id="CP049228">
    <property type="protein sequence ID" value="QIH23419.1"/>
    <property type="molecule type" value="Genomic_DNA"/>
</dbReference>
<dbReference type="InterPro" id="IPR010982">
    <property type="entry name" value="Lambda_DNA-bd_dom_sf"/>
</dbReference>
<feature type="domain" description="HTH cro/C1-type" evidence="6">
    <location>
        <begin position="4"/>
        <end position="45"/>
    </location>
</feature>
<dbReference type="InterPro" id="IPR046335">
    <property type="entry name" value="LacI/GalR-like_sensor"/>
</dbReference>
<dbReference type="AlphaFoldDB" id="A0A6G7B7X1"/>
<dbReference type="InterPro" id="IPR001387">
    <property type="entry name" value="Cro/C1-type_HTH"/>
</dbReference>
<dbReference type="SMART" id="SM00354">
    <property type="entry name" value="HTH_LACI"/>
    <property type="match status" value="1"/>
</dbReference>
<dbReference type="PANTHER" id="PTHR30146:SF95">
    <property type="entry name" value="RIBOSE OPERON REPRESSOR"/>
    <property type="match status" value="1"/>
</dbReference>
<organism evidence="7 8">
    <name type="scientific">Lactobacillus iners</name>
    <dbReference type="NCBI Taxonomy" id="147802"/>
    <lineage>
        <taxon>Bacteria</taxon>
        <taxon>Bacillati</taxon>
        <taxon>Bacillota</taxon>
        <taxon>Bacilli</taxon>
        <taxon>Lactobacillales</taxon>
        <taxon>Lactobacillaceae</taxon>
        <taxon>Lactobacillus</taxon>
    </lineage>
</organism>
<evidence type="ECO:0000313" key="7">
    <source>
        <dbReference type="EMBL" id="QIH23419.1"/>
    </source>
</evidence>
<accession>A0A6G7B7X1</accession>
<dbReference type="GO" id="GO:0003700">
    <property type="term" value="F:DNA-binding transcription factor activity"/>
    <property type="evidence" value="ECO:0007669"/>
    <property type="project" value="TreeGrafter"/>
</dbReference>
<evidence type="ECO:0000256" key="3">
    <source>
        <dbReference type="ARBA" id="ARBA00023125"/>
    </source>
</evidence>
<name>A0A6G7B7X1_9LACO</name>
<keyword evidence="4" id="KW-0804">Transcription</keyword>
<dbReference type="RefSeq" id="WP_006735158.1">
    <property type="nucleotide sequence ID" value="NZ_CP049228.1"/>
</dbReference>
<reference evidence="7 8" key="1">
    <citation type="submission" date="2020-02" db="EMBL/GenBank/DDBJ databases">
        <title>Complete genome sequences of six Lactobacillus iners strains isolated from the human vagina.</title>
        <authorList>
            <person name="France M.T."/>
            <person name="Rutt L."/>
            <person name="Narina S."/>
            <person name="Arbaugh S."/>
            <person name="Humphrys M.S."/>
            <person name="Ma B."/>
            <person name="Hayward M.R."/>
            <person name="Relman D."/>
            <person name="Kwon D.S."/>
            <person name="Ravel J."/>
        </authorList>
    </citation>
    <scope>NUCLEOTIDE SEQUENCE [LARGE SCALE GENOMIC DNA]</scope>
    <source>
        <strain evidence="7 8">C0210C1</strain>
    </source>
</reference>
<keyword evidence="2" id="KW-0805">Transcription regulation</keyword>
<evidence type="ECO:0000259" key="5">
    <source>
        <dbReference type="PROSITE" id="PS50932"/>
    </source>
</evidence>
<evidence type="ECO:0000259" key="6">
    <source>
        <dbReference type="PROSITE" id="PS50943"/>
    </source>
</evidence>
<dbReference type="Pfam" id="PF00356">
    <property type="entry name" value="LacI"/>
    <property type="match status" value="1"/>
</dbReference>
<dbReference type="CDD" id="cd01392">
    <property type="entry name" value="HTH_LacI"/>
    <property type="match status" value="1"/>
</dbReference>
<dbReference type="InterPro" id="IPR028082">
    <property type="entry name" value="Peripla_BP_I"/>
</dbReference>
<dbReference type="PROSITE" id="PS50943">
    <property type="entry name" value="HTH_CROC1"/>
    <property type="match status" value="1"/>
</dbReference>
<sequence>MTNMKDVAREAGVSVGTVSNYINGKKVRPVVAKSIEQAIKKLNYVVNNTARLLKNNCSPFVIFVVPTVWSPYFSELTFWIQKKLNSLGYKMILCISENDYKLEKDYVKMAEEQRAAGIISVSYSNLTTHIRSDIPFVSIEKESTGIFPLVTSDNYSGGSLAAKELQLRNVKRYYFIGTTNQDSISMIARRSGFMDYCHNNGLMADVLTVASSRKISQFRKDIDKIVKKLLSENNLGDIGVFTHTDEIAIVLLNELRMKGIRVPEDIQIIGFDGWKITEEDSLNISSIRQPVDMIAEYAVKQLDEEIRYSDNFEIRRINLPVSFIPGITTNNDVRR</sequence>
<dbReference type="Gene3D" id="1.10.260.40">
    <property type="entry name" value="lambda repressor-like DNA-binding domains"/>
    <property type="match status" value="1"/>
</dbReference>
<dbReference type="Proteomes" id="UP000501676">
    <property type="component" value="Chromosome"/>
</dbReference>
<keyword evidence="1" id="KW-0678">Repressor</keyword>
<dbReference type="PROSITE" id="PS50932">
    <property type="entry name" value="HTH_LACI_2"/>
    <property type="match status" value="1"/>
</dbReference>
<evidence type="ECO:0000256" key="1">
    <source>
        <dbReference type="ARBA" id="ARBA00022491"/>
    </source>
</evidence>
<feature type="domain" description="HTH lacI-type" evidence="5">
    <location>
        <begin position="2"/>
        <end position="55"/>
    </location>
</feature>
<dbReference type="InterPro" id="IPR000843">
    <property type="entry name" value="HTH_LacI"/>
</dbReference>
<dbReference type="Gene3D" id="3.40.50.2300">
    <property type="match status" value="2"/>
</dbReference>
<protein>
    <submittedName>
        <fullName evidence="7">Substrate-binding domain-containing protein</fullName>
    </submittedName>
</protein>
<evidence type="ECO:0000256" key="4">
    <source>
        <dbReference type="ARBA" id="ARBA00023163"/>
    </source>
</evidence>
<dbReference type="SUPFAM" id="SSF47413">
    <property type="entry name" value="lambda repressor-like DNA-binding domains"/>
    <property type="match status" value="1"/>
</dbReference>
<dbReference type="PANTHER" id="PTHR30146">
    <property type="entry name" value="LACI-RELATED TRANSCRIPTIONAL REPRESSOR"/>
    <property type="match status" value="1"/>
</dbReference>
<gene>
    <name evidence="7" type="ORF">G6Z83_01380</name>
</gene>
<proteinExistence type="predicted"/>
<keyword evidence="3" id="KW-0238">DNA-binding</keyword>
<dbReference type="Pfam" id="PF13377">
    <property type="entry name" value="Peripla_BP_3"/>
    <property type="match status" value="1"/>
</dbReference>
<dbReference type="SUPFAM" id="SSF53822">
    <property type="entry name" value="Periplasmic binding protein-like I"/>
    <property type="match status" value="1"/>
</dbReference>